<dbReference type="RefSeq" id="WP_014099367.1">
    <property type="nucleotide sequence ID" value="NC_016024.1"/>
</dbReference>
<evidence type="ECO:0000256" key="4">
    <source>
        <dbReference type="ARBA" id="ARBA00022692"/>
    </source>
</evidence>
<keyword evidence="8 9" id="KW-0472">Membrane</keyword>
<dbReference type="PANTHER" id="PTHR42982">
    <property type="entry name" value="SEC-INDEPENDENT PROTEIN TRANSLOCASE PROTEIN TATA"/>
    <property type="match status" value="1"/>
</dbReference>
<dbReference type="Gene3D" id="1.20.5.3310">
    <property type="match status" value="1"/>
</dbReference>
<evidence type="ECO:0000256" key="5">
    <source>
        <dbReference type="ARBA" id="ARBA00022927"/>
    </source>
</evidence>
<keyword evidence="12" id="KW-1185">Reference proteome</keyword>
<dbReference type="Pfam" id="PF02416">
    <property type="entry name" value="TatA_B_E"/>
    <property type="match status" value="1"/>
</dbReference>
<keyword evidence="7 9" id="KW-0811">Translocation</keyword>
<dbReference type="AlphaFoldDB" id="G2LEG6"/>
<dbReference type="GO" id="GO:0033281">
    <property type="term" value="C:TAT protein transport complex"/>
    <property type="evidence" value="ECO:0007669"/>
    <property type="project" value="UniProtKB-UniRule"/>
</dbReference>
<keyword evidence="6 9" id="KW-1133">Transmembrane helix</keyword>
<gene>
    <name evidence="9" type="primary">tatA</name>
    <name evidence="11" type="ordered locus">Cabther_A0872</name>
</gene>
<feature type="region of interest" description="Disordered" evidence="10">
    <location>
        <begin position="46"/>
        <end position="65"/>
    </location>
</feature>
<dbReference type="HAMAP" id="MF_00236">
    <property type="entry name" value="TatA_E"/>
    <property type="match status" value="1"/>
</dbReference>
<dbReference type="EMBL" id="CP002514">
    <property type="protein sequence ID" value="AEP11629.1"/>
    <property type="molecule type" value="Genomic_DNA"/>
</dbReference>
<evidence type="ECO:0000313" key="12">
    <source>
        <dbReference type="Proteomes" id="UP000006791"/>
    </source>
</evidence>
<dbReference type="PANTHER" id="PTHR42982:SF1">
    <property type="entry name" value="SEC-INDEPENDENT PROTEIN TRANSLOCASE PROTEIN TATA"/>
    <property type="match status" value="1"/>
</dbReference>
<comment type="subcellular location">
    <subcellularLocation>
        <location evidence="1 9">Cell membrane</location>
        <topology evidence="1 9">Single-pass membrane protein</topology>
    </subcellularLocation>
</comment>
<dbReference type="OrthoDB" id="72155at2"/>
<evidence type="ECO:0000256" key="1">
    <source>
        <dbReference type="ARBA" id="ARBA00004162"/>
    </source>
</evidence>
<comment type="subunit">
    <text evidence="9">Forms a complex with TatC.</text>
</comment>
<comment type="similarity">
    <text evidence="9">Belongs to the TatA/E family.</text>
</comment>
<keyword evidence="5 9" id="KW-0653">Protein transport</keyword>
<name>G2LEG6_CHLTF</name>
<dbReference type="InterPro" id="IPR003369">
    <property type="entry name" value="TatA/B/E"/>
</dbReference>
<accession>G2LEG6</accession>
<comment type="function">
    <text evidence="9">Part of the twin-arginine translocation (Tat) system that transports large folded proteins containing a characteristic twin-arginine motif in their signal peptide across membranes. TatA could form the protein-conducting channel of the Tat system.</text>
</comment>
<organism evidence="11 12">
    <name type="scientific">Chloracidobacterium thermophilum (strain B)</name>
    <dbReference type="NCBI Taxonomy" id="981222"/>
    <lineage>
        <taxon>Bacteria</taxon>
        <taxon>Pseudomonadati</taxon>
        <taxon>Acidobacteriota</taxon>
        <taxon>Terriglobia</taxon>
        <taxon>Terriglobales</taxon>
        <taxon>Acidobacteriaceae</taxon>
        <taxon>Chloracidobacterium</taxon>
    </lineage>
</organism>
<evidence type="ECO:0000256" key="6">
    <source>
        <dbReference type="ARBA" id="ARBA00022989"/>
    </source>
</evidence>
<protein>
    <recommendedName>
        <fullName evidence="9">Sec-independent protein translocase protein TatA</fullName>
    </recommendedName>
</protein>
<proteinExistence type="inferred from homology"/>
<evidence type="ECO:0000256" key="9">
    <source>
        <dbReference type="HAMAP-Rule" id="MF_00236"/>
    </source>
</evidence>
<evidence type="ECO:0000313" key="11">
    <source>
        <dbReference type="EMBL" id="AEP11629.1"/>
    </source>
</evidence>
<dbReference type="STRING" id="981222.Cabther_A0872"/>
<dbReference type="NCBIfam" id="TIGR01411">
    <property type="entry name" value="tatAE"/>
    <property type="match status" value="1"/>
</dbReference>
<dbReference type="InterPro" id="IPR006312">
    <property type="entry name" value="TatA/E"/>
</dbReference>
<evidence type="ECO:0000256" key="8">
    <source>
        <dbReference type="ARBA" id="ARBA00023136"/>
    </source>
</evidence>
<dbReference type="HOGENOM" id="CLU_086034_6_2_0"/>
<keyword evidence="3 9" id="KW-1003">Cell membrane</keyword>
<feature type="compositionally biased region" description="Basic and acidic residues" evidence="10">
    <location>
        <begin position="48"/>
        <end position="65"/>
    </location>
</feature>
<evidence type="ECO:0000256" key="3">
    <source>
        <dbReference type="ARBA" id="ARBA00022475"/>
    </source>
</evidence>
<dbReference type="GO" id="GO:0043953">
    <property type="term" value="P:protein transport by the Tat complex"/>
    <property type="evidence" value="ECO:0007669"/>
    <property type="project" value="UniProtKB-UniRule"/>
</dbReference>
<dbReference type="Proteomes" id="UP000006791">
    <property type="component" value="Chromosome 1"/>
</dbReference>
<evidence type="ECO:0000256" key="2">
    <source>
        <dbReference type="ARBA" id="ARBA00022448"/>
    </source>
</evidence>
<dbReference type="GO" id="GO:0008320">
    <property type="term" value="F:protein transmembrane transporter activity"/>
    <property type="evidence" value="ECO:0007669"/>
    <property type="project" value="UniProtKB-UniRule"/>
</dbReference>
<sequence>MNLGTSEILLICLVVVLLFGTRKIPELFSGLGTGIRNFKKALNEDPDEAKRKELAALPPKEKESL</sequence>
<dbReference type="KEGG" id="ctm:Cabther_A0872"/>
<keyword evidence="4 9" id="KW-0812">Transmembrane</keyword>
<reference evidence="11 12" key="1">
    <citation type="journal article" date="2012" name="Environ. Microbiol.">
        <title>Complete genome of Candidatus Chloracidobacterium thermophilum, a chlorophyll-based photoheterotroph belonging to the phylum Acidobacteria.</title>
        <authorList>
            <person name="Garcia Costas A.M."/>
            <person name="Liu Z."/>
            <person name="Tomsho L.P."/>
            <person name="Schuster S.C."/>
            <person name="Ward D.M."/>
            <person name="Bryant D.A."/>
        </authorList>
    </citation>
    <scope>NUCLEOTIDE SEQUENCE [LARGE SCALE GENOMIC DNA]</scope>
    <source>
        <strain evidence="11 12">B</strain>
    </source>
</reference>
<evidence type="ECO:0000256" key="10">
    <source>
        <dbReference type="SAM" id="MobiDB-lite"/>
    </source>
</evidence>
<keyword evidence="2 9" id="KW-0813">Transport</keyword>
<evidence type="ECO:0000256" key="7">
    <source>
        <dbReference type="ARBA" id="ARBA00023010"/>
    </source>
</evidence>